<proteinExistence type="predicted"/>
<dbReference type="RefSeq" id="WP_120007689.1">
    <property type="nucleotide sequence ID" value="NZ_JALBUU010000004.1"/>
</dbReference>
<keyword evidence="4" id="KW-0472">Membrane</keyword>
<comment type="caution">
    <text evidence="6">The sequence shown here is derived from an EMBL/GenBank/DDBJ whole genome shotgun (WGS) entry which is preliminary data.</text>
</comment>
<comment type="pathway">
    <text evidence="1">Lipid metabolism.</text>
</comment>
<keyword evidence="2" id="KW-0808">Transferase</keyword>
<reference evidence="6 7" key="1">
    <citation type="submission" date="2022-03" db="EMBL/GenBank/DDBJ databases">
        <title>Complete genome analysis of Roseomonas KG 17.1 : a prolific producer of plant growth promoters.</title>
        <authorList>
            <person name="Saadouli I."/>
            <person name="Najjari A."/>
            <person name="Mosbah A."/>
            <person name="Ouzari H.I."/>
        </authorList>
    </citation>
    <scope>NUCLEOTIDE SEQUENCE [LARGE SCALE GENOMIC DNA]</scope>
    <source>
        <strain evidence="6 7">KG17-1</strain>
    </source>
</reference>
<dbReference type="SMART" id="SM00563">
    <property type="entry name" value="PlsC"/>
    <property type="match status" value="1"/>
</dbReference>
<keyword evidence="3 6" id="KW-0012">Acyltransferase</keyword>
<accession>A0ABS9W537</accession>
<evidence type="ECO:0000313" key="7">
    <source>
        <dbReference type="Proteomes" id="UP001201985"/>
    </source>
</evidence>
<keyword evidence="4" id="KW-1133">Transmembrane helix</keyword>
<evidence type="ECO:0000256" key="2">
    <source>
        <dbReference type="ARBA" id="ARBA00022679"/>
    </source>
</evidence>
<dbReference type="CDD" id="cd07989">
    <property type="entry name" value="LPLAT_AGPAT-like"/>
    <property type="match status" value="1"/>
</dbReference>
<keyword evidence="7" id="KW-1185">Reference proteome</keyword>
<evidence type="ECO:0000256" key="4">
    <source>
        <dbReference type="SAM" id="Phobius"/>
    </source>
</evidence>
<keyword evidence="4" id="KW-0812">Transmembrane</keyword>
<organism evidence="6 7">
    <name type="scientific">Teichococcus vastitatis</name>
    <dbReference type="NCBI Taxonomy" id="2307076"/>
    <lineage>
        <taxon>Bacteria</taxon>
        <taxon>Pseudomonadati</taxon>
        <taxon>Pseudomonadota</taxon>
        <taxon>Alphaproteobacteria</taxon>
        <taxon>Acetobacterales</taxon>
        <taxon>Roseomonadaceae</taxon>
        <taxon>Roseomonas</taxon>
    </lineage>
</organism>
<protein>
    <submittedName>
        <fullName evidence="6">1-acyl-sn-glycerol-3-phosphate acyltransferase</fullName>
    </submittedName>
</protein>
<feature type="transmembrane region" description="Helical" evidence="4">
    <location>
        <begin position="25"/>
        <end position="50"/>
    </location>
</feature>
<dbReference type="SUPFAM" id="SSF69593">
    <property type="entry name" value="Glycerol-3-phosphate (1)-acyltransferase"/>
    <property type="match status" value="1"/>
</dbReference>
<evidence type="ECO:0000313" key="6">
    <source>
        <dbReference type="EMBL" id="MCI0754015.1"/>
    </source>
</evidence>
<dbReference type="EMBL" id="JALBUU010000004">
    <property type="protein sequence ID" value="MCI0754015.1"/>
    <property type="molecule type" value="Genomic_DNA"/>
</dbReference>
<feature type="domain" description="Phospholipid/glycerol acyltransferase" evidence="5">
    <location>
        <begin position="96"/>
        <end position="205"/>
    </location>
</feature>
<dbReference type="Pfam" id="PF01553">
    <property type="entry name" value="Acyltransferase"/>
    <property type="match status" value="1"/>
</dbReference>
<gene>
    <name evidence="6" type="ORF">MON41_09625</name>
</gene>
<evidence type="ECO:0000256" key="3">
    <source>
        <dbReference type="ARBA" id="ARBA00023315"/>
    </source>
</evidence>
<dbReference type="Proteomes" id="UP001201985">
    <property type="component" value="Unassembled WGS sequence"/>
</dbReference>
<dbReference type="GO" id="GO:0016746">
    <property type="term" value="F:acyltransferase activity"/>
    <property type="evidence" value="ECO:0007669"/>
    <property type="project" value="UniProtKB-KW"/>
</dbReference>
<dbReference type="PANTHER" id="PTHR10434">
    <property type="entry name" value="1-ACYL-SN-GLYCEROL-3-PHOSPHATE ACYLTRANSFERASE"/>
    <property type="match status" value="1"/>
</dbReference>
<dbReference type="InterPro" id="IPR002123">
    <property type="entry name" value="Plipid/glycerol_acylTrfase"/>
</dbReference>
<name>A0ABS9W537_9PROT</name>
<evidence type="ECO:0000256" key="1">
    <source>
        <dbReference type="ARBA" id="ARBA00005189"/>
    </source>
</evidence>
<evidence type="ECO:0000259" key="5">
    <source>
        <dbReference type="SMART" id="SM00563"/>
    </source>
</evidence>
<sequence length="281" mass="30538">MVQHPTRAAAAGRGRLRWLLDAVRFYPLLVLFALMSLAWSLPAGLLFRLLPRRFGQALGRWGISRGFRLYIGLLRGLGLMRCDFSALDALREERGIVIAPNHPSMMDAVLLTSRLPRAACITKASVWNNPLLGGGVRLAGYVRNDATLRMIREAAAMIRQGGQLMIFPEATRSPADAVLGPVTRSFAVMAQAAGAPVQTVVIKRGNPFLCKGWPAWKVPPLPLVYAVRLGPRFQPEGTAEELSRRVEHALRAGLACGGTPGGTPEPASPRLFSGFTRRDVA</sequence>
<dbReference type="PANTHER" id="PTHR10434:SF66">
    <property type="entry name" value="PHOSPHOLIPID_GLYCEROL ACYLTRANSFERASE DOMAIN-CONTAINING PROTEIN"/>
    <property type="match status" value="1"/>
</dbReference>